<feature type="region of interest" description="Disordered" evidence="1">
    <location>
        <begin position="441"/>
        <end position="493"/>
    </location>
</feature>
<protein>
    <submittedName>
        <fullName evidence="2">Uncharacterized protein</fullName>
    </submittedName>
</protein>
<sequence>MTAEDLTIGKQTLSSSLVLRSPFRSSNRIERPATPPASCEELAHYPVFNPRDPRHNPAASAPLWLQSDYYRPQASRTQNSVSWMQDLPRRSLRKARSGLLALRSGIQRRQLPGGHARRSDIPSIWSSRDSTEDSSDHFPSSVSDASTEDDHEFGTGLYRTGRNHSSSSEALKDHSHNTVPSTSPLSCTVGGGLGGTGLTSSLAAQEKRGVNGTSEAGVDGASKTATTVGSPREHITEPKHDGHTPDGSITLVQTSTHAISNSPSVSLIELSGIEATTVHTASSETSNVAFRKSPMNSQPSEDCMKDLCSQAHHSSPVPPHSPVINPEKPAATEGPEELLNPNEREPNESTPGHEIALPLIASGSTDSMACVYVSSRSPSRSSSVSSRESTFRQIPAVQLMMGTLELFASSSSSRECSSGGHTLCCSDVAENDLMSRAIHHAPADHSSDGNVPTKTEPQQSRPSKAGETQVTHAGASITEPSEARSSEQEEETASCLLPALDDTGFLGVQDSSDPCAARRPPSPSQTEDSTSDSDFVRSPIEIDDALASLIFRDEFFFVDGKSSDVAPDRGDNPIKTGSRIARDGRIYSGLGLDRNMSVRTQEIPEIVGPSMYASRRGNLPSLERDASDSTDECIVTYPMWERRQFP</sequence>
<dbReference type="Proteomes" id="UP000465266">
    <property type="component" value="Unassembled WGS sequence"/>
</dbReference>
<feature type="region of interest" description="Disordered" evidence="1">
    <location>
        <begin position="103"/>
        <end position="190"/>
    </location>
</feature>
<feature type="compositionally biased region" description="Polar residues" evidence="1">
    <location>
        <begin position="177"/>
        <end position="186"/>
    </location>
</feature>
<dbReference type="EMBL" id="BLKG01000005">
    <property type="protein sequence ID" value="GFF72807.1"/>
    <property type="molecule type" value="Genomic_DNA"/>
</dbReference>
<evidence type="ECO:0000313" key="2">
    <source>
        <dbReference type="EMBL" id="GFF72807.1"/>
    </source>
</evidence>
<feature type="region of interest" description="Disordered" evidence="1">
    <location>
        <begin position="206"/>
        <end position="245"/>
    </location>
</feature>
<feature type="region of interest" description="Disordered" evidence="1">
    <location>
        <begin position="507"/>
        <end position="537"/>
    </location>
</feature>
<accession>A0ABQ1A3V3</accession>
<feature type="region of interest" description="Disordered" evidence="1">
    <location>
        <begin position="310"/>
        <end position="353"/>
    </location>
</feature>
<proteinExistence type="predicted"/>
<keyword evidence="3" id="KW-1185">Reference proteome</keyword>
<feature type="compositionally biased region" description="Polar residues" evidence="1">
    <location>
        <begin position="448"/>
        <end position="471"/>
    </location>
</feature>
<gene>
    <name evidence="2" type="ORF">IFM53868_00912</name>
</gene>
<organism evidence="2 3">
    <name type="scientific">Aspergillus udagawae</name>
    <dbReference type="NCBI Taxonomy" id="91492"/>
    <lineage>
        <taxon>Eukaryota</taxon>
        <taxon>Fungi</taxon>
        <taxon>Dikarya</taxon>
        <taxon>Ascomycota</taxon>
        <taxon>Pezizomycotina</taxon>
        <taxon>Eurotiomycetes</taxon>
        <taxon>Eurotiomycetidae</taxon>
        <taxon>Eurotiales</taxon>
        <taxon>Aspergillaceae</taxon>
        <taxon>Aspergillus</taxon>
        <taxon>Aspergillus subgen. Fumigati</taxon>
    </lineage>
</organism>
<evidence type="ECO:0000313" key="3">
    <source>
        <dbReference type="Proteomes" id="UP000465266"/>
    </source>
</evidence>
<feature type="compositionally biased region" description="Basic and acidic residues" evidence="1">
    <location>
        <begin position="231"/>
        <end position="244"/>
    </location>
</feature>
<evidence type="ECO:0000256" key="1">
    <source>
        <dbReference type="SAM" id="MobiDB-lite"/>
    </source>
</evidence>
<reference evidence="2 3" key="1">
    <citation type="submission" date="2020-01" db="EMBL/GenBank/DDBJ databases">
        <title>Draft genome sequence of Aspergillus udagawae IFM 53868.</title>
        <authorList>
            <person name="Takahashi H."/>
            <person name="Yaguchi T."/>
        </authorList>
    </citation>
    <scope>NUCLEOTIDE SEQUENCE [LARGE SCALE GENOMIC DNA]</scope>
    <source>
        <strain evidence="2 3">IFM 53868</strain>
    </source>
</reference>
<name>A0ABQ1A3V3_9EURO</name>
<comment type="caution">
    <text evidence="2">The sequence shown here is derived from an EMBL/GenBank/DDBJ whole genome shotgun (WGS) entry which is preliminary data.</text>
</comment>